<dbReference type="EMBL" id="CM000880">
    <property type="protein sequence ID" value="PNT76039.1"/>
    <property type="molecule type" value="Genomic_DNA"/>
</dbReference>
<dbReference type="AlphaFoldDB" id="A0A2K2DP31"/>
<reference evidence="3" key="3">
    <citation type="submission" date="2018-08" db="UniProtKB">
        <authorList>
            <consortium name="EnsemblPlants"/>
        </authorList>
    </citation>
    <scope>IDENTIFICATION</scope>
    <source>
        <strain evidence="3">cv. Bd21</strain>
    </source>
</reference>
<evidence type="ECO:0000313" key="4">
    <source>
        <dbReference type="Proteomes" id="UP000008810"/>
    </source>
</evidence>
<organism evidence="2">
    <name type="scientific">Brachypodium distachyon</name>
    <name type="common">Purple false brome</name>
    <name type="synonym">Trachynia distachya</name>
    <dbReference type="NCBI Taxonomy" id="15368"/>
    <lineage>
        <taxon>Eukaryota</taxon>
        <taxon>Viridiplantae</taxon>
        <taxon>Streptophyta</taxon>
        <taxon>Embryophyta</taxon>
        <taxon>Tracheophyta</taxon>
        <taxon>Spermatophyta</taxon>
        <taxon>Magnoliopsida</taxon>
        <taxon>Liliopsida</taxon>
        <taxon>Poales</taxon>
        <taxon>Poaceae</taxon>
        <taxon>BOP clade</taxon>
        <taxon>Pooideae</taxon>
        <taxon>Stipodae</taxon>
        <taxon>Brachypodieae</taxon>
        <taxon>Brachypodium</taxon>
    </lineage>
</organism>
<reference evidence="2 3" key="1">
    <citation type="journal article" date="2010" name="Nature">
        <title>Genome sequencing and analysis of the model grass Brachypodium distachyon.</title>
        <authorList>
            <consortium name="International Brachypodium Initiative"/>
        </authorList>
    </citation>
    <scope>NUCLEOTIDE SEQUENCE [LARGE SCALE GENOMIC DNA]</scope>
    <source>
        <strain evidence="2 3">Bd21</strain>
    </source>
</reference>
<evidence type="ECO:0000313" key="2">
    <source>
        <dbReference type="EMBL" id="PNT76039.1"/>
    </source>
</evidence>
<dbReference type="EnsemblPlants" id="PNT76039">
    <property type="protein sequence ID" value="PNT76039"/>
    <property type="gene ID" value="BRADI_1g43252v3"/>
</dbReference>
<gene>
    <name evidence="2" type="ORF">BRADI_1g43252v3</name>
</gene>
<name>A0A2K2DP31_BRADI</name>
<dbReference type="Proteomes" id="UP000008810">
    <property type="component" value="Chromosome 1"/>
</dbReference>
<dbReference type="Gramene" id="PNT76039">
    <property type="protein sequence ID" value="PNT76039"/>
    <property type="gene ID" value="BRADI_1g43252v3"/>
</dbReference>
<protein>
    <submittedName>
        <fullName evidence="2 3">Uncharacterized protein</fullName>
    </submittedName>
</protein>
<feature type="compositionally biased region" description="Polar residues" evidence="1">
    <location>
        <begin position="60"/>
        <end position="77"/>
    </location>
</feature>
<dbReference type="InParanoid" id="A0A2K2DP31"/>
<evidence type="ECO:0000256" key="1">
    <source>
        <dbReference type="SAM" id="MobiDB-lite"/>
    </source>
</evidence>
<reference evidence="2" key="2">
    <citation type="submission" date="2017-06" db="EMBL/GenBank/DDBJ databases">
        <title>WGS assembly of Brachypodium distachyon.</title>
        <authorList>
            <consortium name="The International Brachypodium Initiative"/>
            <person name="Lucas S."/>
            <person name="Harmon-Smith M."/>
            <person name="Lail K."/>
            <person name="Tice H."/>
            <person name="Grimwood J."/>
            <person name="Bruce D."/>
            <person name="Barry K."/>
            <person name="Shu S."/>
            <person name="Lindquist E."/>
            <person name="Wang M."/>
            <person name="Pitluck S."/>
            <person name="Vogel J.P."/>
            <person name="Garvin D.F."/>
            <person name="Mockler T.C."/>
            <person name="Schmutz J."/>
            <person name="Rokhsar D."/>
            <person name="Bevan M.W."/>
        </authorList>
    </citation>
    <scope>NUCLEOTIDE SEQUENCE</scope>
    <source>
        <strain evidence="2">Bd21</strain>
    </source>
</reference>
<sequence>MEMEGTSAPQESPSAAPRAPRRRPPPALDRPCRRLHPLRASADAKSLSARSAVTRGAGSATVSLSRTSGKPNQTGLS</sequence>
<evidence type="ECO:0000313" key="3">
    <source>
        <dbReference type="EnsemblPlants" id="PNT76039"/>
    </source>
</evidence>
<feature type="region of interest" description="Disordered" evidence="1">
    <location>
        <begin position="1"/>
        <end position="77"/>
    </location>
</feature>
<accession>A0A2K2DP31</accession>
<keyword evidence="4" id="KW-1185">Reference proteome</keyword>
<proteinExistence type="predicted"/>